<sequence>MWIHHASEVPSDVRSLRGQERAVWAGAATRLRCALPTSGRRAAAAPTCVVAGVPMRKAVGGACSTWVGGTGVEPLTSRGVRRKTSRLPELLKCWPAAKLPLIICDNKAGPPLGVRAGRITPL</sequence>
<evidence type="ECO:0000313" key="2">
    <source>
        <dbReference type="Proteomes" id="UP000299084"/>
    </source>
</evidence>
<dbReference type="AlphaFoldDB" id="A0A5N4DW47"/>
<proteinExistence type="predicted"/>
<keyword evidence="2" id="KW-1185">Reference proteome</keyword>
<comment type="caution">
    <text evidence="1">The sequence shown here is derived from an EMBL/GenBank/DDBJ whole genome shotgun (WGS) entry which is preliminary data.</text>
</comment>
<reference evidence="1 2" key="1">
    <citation type="journal article" date="2019" name="Mol. Ecol. Resour.">
        <title>Improving Illumina assemblies with Hi-C and long reads: an example with the North African dromedary.</title>
        <authorList>
            <person name="Elbers J.P."/>
            <person name="Rogers M.F."/>
            <person name="Perelman P.L."/>
            <person name="Proskuryakova A.A."/>
            <person name="Serdyukova N.A."/>
            <person name="Johnson W.E."/>
            <person name="Horin P."/>
            <person name="Corander J."/>
            <person name="Murphy D."/>
            <person name="Burger P.A."/>
        </authorList>
    </citation>
    <scope>NUCLEOTIDE SEQUENCE [LARGE SCALE GENOMIC DNA]</scope>
    <source>
        <strain evidence="1">Drom800</strain>
        <tissue evidence="1">Blood</tissue>
    </source>
</reference>
<accession>A0A5N4DW47</accession>
<protein>
    <submittedName>
        <fullName evidence="1">Uncharacterized protein</fullName>
    </submittedName>
</protein>
<dbReference type="Proteomes" id="UP000299084">
    <property type="component" value="Unassembled WGS sequence"/>
</dbReference>
<organism evidence="1 2">
    <name type="scientific">Camelus dromedarius</name>
    <name type="common">Dromedary</name>
    <name type="synonym">Arabian camel</name>
    <dbReference type="NCBI Taxonomy" id="9838"/>
    <lineage>
        <taxon>Eukaryota</taxon>
        <taxon>Metazoa</taxon>
        <taxon>Chordata</taxon>
        <taxon>Craniata</taxon>
        <taxon>Vertebrata</taxon>
        <taxon>Euteleostomi</taxon>
        <taxon>Mammalia</taxon>
        <taxon>Eutheria</taxon>
        <taxon>Laurasiatheria</taxon>
        <taxon>Artiodactyla</taxon>
        <taxon>Tylopoda</taxon>
        <taxon>Camelidae</taxon>
        <taxon>Camelus</taxon>
    </lineage>
</organism>
<gene>
    <name evidence="1" type="ORF">Cadr_000010671</name>
</gene>
<dbReference type="EMBL" id="JWIN03000008">
    <property type="protein sequence ID" value="KAB1275276.1"/>
    <property type="molecule type" value="Genomic_DNA"/>
</dbReference>
<name>A0A5N4DW47_CAMDR</name>
<evidence type="ECO:0000313" key="1">
    <source>
        <dbReference type="EMBL" id="KAB1275276.1"/>
    </source>
</evidence>